<dbReference type="AlphaFoldDB" id="A0A9P9WQZ3"/>
<dbReference type="InterPro" id="IPR011009">
    <property type="entry name" value="Kinase-like_dom_sf"/>
</dbReference>
<evidence type="ECO:0000256" key="1">
    <source>
        <dbReference type="ARBA" id="ARBA00012513"/>
    </source>
</evidence>
<gene>
    <name evidence="11" type="ORF">JX265_004402</name>
</gene>
<dbReference type="GO" id="GO:0005524">
    <property type="term" value="F:ATP binding"/>
    <property type="evidence" value="ECO:0007669"/>
    <property type="project" value="UniProtKB-KW"/>
</dbReference>
<dbReference type="Gene3D" id="1.10.510.10">
    <property type="entry name" value="Transferase(Phosphotransferase) domain 1"/>
    <property type="match status" value="1"/>
</dbReference>
<feature type="compositionally biased region" description="Pro residues" evidence="9">
    <location>
        <begin position="128"/>
        <end position="148"/>
    </location>
</feature>
<evidence type="ECO:0000256" key="8">
    <source>
        <dbReference type="ARBA" id="ARBA00048679"/>
    </source>
</evidence>
<comment type="catalytic activity">
    <reaction evidence="7">
        <text>L-threonyl-[protein] + ATP = O-phospho-L-threonyl-[protein] + ADP + H(+)</text>
        <dbReference type="Rhea" id="RHEA:46608"/>
        <dbReference type="Rhea" id="RHEA-COMP:11060"/>
        <dbReference type="Rhea" id="RHEA-COMP:11605"/>
        <dbReference type="ChEBI" id="CHEBI:15378"/>
        <dbReference type="ChEBI" id="CHEBI:30013"/>
        <dbReference type="ChEBI" id="CHEBI:30616"/>
        <dbReference type="ChEBI" id="CHEBI:61977"/>
        <dbReference type="ChEBI" id="CHEBI:456216"/>
        <dbReference type="EC" id="2.7.11.1"/>
    </reaction>
</comment>
<comment type="caution">
    <text evidence="11">The sequence shown here is derived from an EMBL/GenBank/DDBJ whole genome shotgun (WGS) entry which is preliminary data.</text>
</comment>
<evidence type="ECO:0000256" key="9">
    <source>
        <dbReference type="SAM" id="MobiDB-lite"/>
    </source>
</evidence>
<comment type="catalytic activity">
    <reaction evidence="8">
        <text>L-seryl-[protein] + ATP = O-phospho-L-seryl-[protein] + ADP + H(+)</text>
        <dbReference type="Rhea" id="RHEA:17989"/>
        <dbReference type="Rhea" id="RHEA-COMP:9863"/>
        <dbReference type="Rhea" id="RHEA-COMP:11604"/>
        <dbReference type="ChEBI" id="CHEBI:15378"/>
        <dbReference type="ChEBI" id="CHEBI:29999"/>
        <dbReference type="ChEBI" id="CHEBI:30616"/>
        <dbReference type="ChEBI" id="CHEBI:83421"/>
        <dbReference type="ChEBI" id="CHEBI:456216"/>
        <dbReference type="EC" id="2.7.11.1"/>
    </reaction>
</comment>
<evidence type="ECO:0000313" key="11">
    <source>
        <dbReference type="EMBL" id="KAI1875344.1"/>
    </source>
</evidence>
<keyword evidence="3" id="KW-0808">Transferase</keyword>
<evidence type="ECO:0000256" key="2">
    <source>
        <dbReference type="ARBA" id="ARBA00022527"/>
    </source>
</evidence>
<dbReference type="SMART" id="SM00220">
    <property type="entry name" value="S_TKc"/>
    <property type="match status" value="1"/>
</dbReference>
<evidence type="ECO:0000256" key="7">
    <source>
        <dbReference type="ARBA" id="ARBA00047899"/>
    </source>
</evidence>
<dbReference type="InterPro" id="IPR008271">
    <property type="entry name" value="Ser/Thr_kinase_AS"/>
</dbReference>
<evidence type="ECO:0000256" key="4">
    <source>
        <dbReference type="ARBA" id="ARBA00022741"/>
    </source>
</evidence>
<evidence type="ECO:0000256" key="5">
    <source>
        <dbReference type="ARBA" id="ARBA00022777"/>
    </source>
</evidence>
<dbReference type="Pfam" id="PF00069">
    <property type="entry name" value="Pkinase"/>
    <property type="match status" value="1"/>
</dbReference>
<dbReference type="EC" id="2.7.11.1" evidence="1"/>
<keyword evidence="2" id="KW-0723">Serine/threonine-protein kinase</keyword>
<keyword evidence="5" id="KW-0418">Kinase</keyword>
<evidence type="ECO:0000256" key="3">
    <source>
        <dbReference type="ARBA" id="ARBA00022679"/>
    </source>
</evidence>
<dbReference type="InterPro" id="IPR050660">
    <property type="entry name" value="NEK_Ser/Thr_kinase"/>
</dbReference>
<dbReference type="PROSITE" id="PS50011">
    <property type="entry name" value="PROTEIN_KINASE_DOM"/>
    <property type="match status" value="1"/>
</dbReference>
<dbReference type="PANTHER" id="PTHR43671">
    <property type="entry name" value="SERINE/THREONINE-PROTEIN KINASE NEK"/>
    <property type="match status" value="1"/>
</dbReference>
<dbReference type="GO" id="GO:0004674">
    <property type="term" value="F:protein serine/threonine kinase activity"/>
    <property type="evidence" value="ECO:0007669"/>
    <property type="project" value="UniProtKB-KW"/>
</dbReference>
<keyword evidence="4" id="KW-0547">Nucleotide-binding</keyword>
<evidence type="ECO:0000259" key="10">
    <source>
        <dbReference type="PROSITE" id="PS50011"/>
    </source>
</evidence>
<reference evidence="11" key="1">
    <citation type="submission" date="2021-03" db="EMBL/GenBank/DDBJ databases">
        <title>Revisited historic fungal species revealed as producer of novel bioactive compounds through whole genome sequencing and comparative genomics.</title>
        <authorList>
            <person name="Vignolle G.A."/>
            <person name="Hochenegger N."/>
            <person name="Mach R.L."/>
            <person name="Mach-Aigner A.R."/>
            <person name="Javad Rahimi M."/>
            <person name="Salim K.A."/>
            <person name="Chan C.M."/>
            <person name="Lim L.B.L."/>
            <person name="Cai F."/>
            <person name="Druzhinina I.S."/>
            <person name="U'Ren J.M."/>
            <person name="Derntl C."/>
        </authorList>
    </citation>
    <scope>NUCLEOTIDE SEQUENCE</scope>
    <source>
        <strain evidence="11">TUCIM 5799</strain>
    </source>
</reference>
<feature type="region of interest" description="Disordered" evidence="9">
    <location>
        <begin position="76"/>
        <end position="148"/>
    </location>
</feature>
<sequence length="520" mass="58467">MPATERITANEEVRRTPKEWGYKKVGYYGQVIFYHPVKCRDGTTKHPILGGLPKDWELCNGEDGFFYRNTRTQQKVRHRTVLKDDTTPSTPPPVTAPAAPIAKPSTPPTPQEPTPQPAPKTLAGPAPSSRPPVPDTPAKTPTPPPPPGYLHVKSGLQIERNKVQNTALTLKYQRVKTLDAGDGQMGGMNGGVYAVRNKDNGVLCVEKNFKTHDRVLVKLAWKEIYFTKKVVHNTIVHYLDGFIQDNPFKATLYLEFCDCGSLEDLMVNAKARKKARKMDWDDFIPESFIWHAFRSLADALHYLQTGTSGLSRDLETNDTSTWKPIVHRDIKPANVMLRSRLTPGSTRPLHVLLTDLGMSDYATETAKGPPWDAFGTPEYHAPELCFDPAPDRKRSGVMAAPFTPKADVWAVAAIIHALCERDFLAHMDRQCQPVRSLRWLGRRAKKPVLTLNDQQIYSDRLEHCILLAGNPDPRERLDAVQLIPHLEEQHGEWCADDRWAEQVAVAGKLPDWSYKKSDLS</sequence>
<dbReference type="PANTHER" id="PTHR43671:SF98">
    <property type="entry name" value="SERINE_THREONINE-PROTEIN KINASE NEK11"/>
    <property type="match status" value="1"/>
</dbReference>
<keyword evidence="12" id="KW-1185">Reference proteome</keyword>
<keyword evidence="6" id="KW-0067">ATP-binding</keyword>
<dbReference type="PROSITE" id="PS00108">
    <property type="entry name" value="PROTEIN_KINASE_ST"/>
    <property type="match status" value="1"/>
</dbReference>
<protein>
    <recommendedName>
        <fullName evidence="1">non-specific serine/threonine protein kinase</fullName>
        <ecNumber evidence="1">2.7.11.1</ecNumber>
    </recommendedName>
</protein>
<dbReference type="GO" id="GO:0005634">
    <property type="term" value="C:nucleus"/>
    <property type="evidence" value="ECO:0007669"/>
    <property type="project" value="TreeGrafter"/>
</dbReference>
<feature type="compositionally biased region" description="Pro residues" evidence="9">
    <location>
        <begin position="105"/>
        <end position="118"/>
    </location>
</feature>
<name>A0A9P9WQZ3_9PEZI</name>
<evidence type="ECO:0000313" key="12">
    <source>
        <dbReference type="Proteomes" id="UP000829685"/>
    </source>
</evidence>
<evidence type="ECO:0000256" key="6">
    <source>
        <dbReference type="ARBA" id="ARBA00022840"/>
    </source>
</evidence>
<feature type="domain" description="Protein kinase" evidence="10">
    <location>
        <begin position="178"/>
        <end position="488"/>
    </location>
</feature>
<dbReference type="SUPFAM" id="SSF56112">
    <property type="entry name" value="Protein kinase-like (PK-like)"/>
    <property type="match status" value="1"/>
</dbReference>
<dbReference type="InterPro" id="IPR000719">
    <property type="entry name" value="Prot_kinase_dom"/>
</dbReference>
<proteinExistence type="predicted"/>
<accession>A0A9P9WQZ3</accession>
<organism evidence="11 12">
    <name type="scientific">Neoarthrinium moseri</name>
    <dbReference type="NCBI Taxonomy" id="1658444"/>
    <lineage>
        <taxon>Eukaryota</taxon>
        <taxon>Fungi</taxon>
        <taxon>Dikarya</taxon>
        <taxon>Ascomycota</taxon>
        <taxon>Pezizomycotina</taxon>
        <taxon>Sordariomycetes</taxon>
        <taxon>Xylariomycetidae</taxon>
        <taxon>Amphisphaeriales</taxon>
        <taxon>Apiosporaceae</taxon>
        <taxon>Neoarthrinium</taxon>
    </lineage>
</organism>
<dbReference type="Proteomes" id="UP000829685">
    <property type="component" value="Unassembled WGS sequence"/>
</dbReference>
<dbReference type="EMBL" id="JAFIMR010000008">
    <property type="protein sequence ID" value="KAI1875344.1"/>
    <property type="molecule type" value="Genomic_DNA"/>
</dbReference>